<name>A0A921KIL9_9FIRM</name>
<evidence type="ECO:0000313" key="2">
    <source>
        <dbReference type="Proteomes" id="UP000749320"/>
    </source>
</evidence>
<reference evidence="1" key="2">
    <citation type="submission" date="2021-09" db="EMBL/GenBank/DDBJ databases">
        <authorList>
            <person name="Gilroy R."/>
        </authorList>
    </citation>
    <scope>NUCLEOTIDE SEQUENCE</scope>
    <source>
        <strain evidence="1">CHK193-16274</strain>
    </source>
</reference>
<evidence type="ECO:0000313" key="1">
    <source>
        <dbReference type="EMBL" id="HJF40403.1"/>
    </source>
</evidence>
<proteinExistence type="predicted"/>
<protein>
    <submittedName>
        <fullName evidence="1">Uncharacterized protein</fullName>
    </submittedName>
</protein>
<sequence>MINITPKLKERFCKDCNIPLKIYEEPYFTDRLELYDLFYQSIHKWNVFKNELKEYHCEQDYFEEYNRIKDQAINDIKNTDAYQRFNQEDMNQYSIKHVGLPSKDIFKPSNDNKLFISIDMKKANFSALRYYDKNIFRGAQTWEQFIGFYTNNHHIINSKYIRQVILGNCNPKRHIMYEKYLMDQVLDYLIRDIGLWVDEVVFFSNDEIVIDMENYADCIKNRSIIQKALDEHFEFPLKTELFYLHKIEGTQGYCKEIVENLVDRSFQFKCLDSYMLPFVMRYMLNENTTENDKVFIHEGMLAKFIEVPKVEVNLSEAYRN</sequence>
<dbReference type="Proteomes" id="UP000749320">
    <property type="component" value="Unassembled WGS sequence"/>
</dbReference>
<organism evidence="1 2">
    <name type="scientific">Thomasclavelia spiroformis</name>
    <dbReference type="NCBI Taxonomy" id="29348"/>
    <lineage>
        <taxon>Bacteria</taxon>
        <taxon>Bacillati</taxon>
        <taxon>Bacillota</taxon>
        <taxon>Erysipelotrichia</taxon>
        <taxon>Erysipelotrichales</taxon>
        <taxon>Coprobacillaceae</taxon>
        <taxon>Thomasclavelia</taxon>
    </lineage>
</organism>
<comment type="caution">
    <text evidence="1">The sequence shown here is derived from an EMBL/GenBank/DDBJ whole genome shotgun (WGS) entry which is preliminary data.</text>
</comment>
<gene>
    <name evidence="1" type="ORF">K8V91_05715</name>
</gene>
<reference evidence="1" key="1">
    <citation type="journal article" date="2021" name="PeerJ">
        <title>Extensive microbial diversity within the chicken gut microbiome revealed by metagenomics and culture.</title>
        <authorList>
            <person name="Gilroy R."/>
            <person name="Ravi A."/>
            <person name="Getino M."/>
            <person name="Pursley I."/>
            <person name="Horton D.L."/>
            <person name="Alikhan N.F."/>
            <person name="Baker D."/>
            <person name="Gharbi K."/>
            <person name="Hall N."/>
            <person name="Watson M."/>
            <person name="Adriaenssens E.M."/>
            <person name="Foster-Nyarko E."/>
            <person name="Jarju S."/>
            <person name="Secka A."/>
            <person name="Antonio M."/>
            <person name="Oren A."/>
            <person name="Chaudhuri R.R."/>
            <person name="La Ragione R."/>
            <person name="Hildebrand F."/>
            <person name="Pallen M.J."/>
        </authorList>
    </citation>
    <scope>NUCLEOTIDE SEQUENCE</scope>
    <source>
        <strain evidence="1">CHK193-16274</strain>
    </source>
</reference>
<dbReference type="EMBL" id="DYWV01000197">
    <property type="protein sequence ID" value="HJF40403.1"/>
    <property type="molecule type" value="Genomic_DNA"/>
</dbReference>
<accession>A0A921KIL9</accession>
<dbReference type="AlphaFoldDB" id="A0A921KIL9"/>